<evidence type="ECO:0000259" key="2">
    <source>
        <dbReference type="Pfam" id="PF08646"/>
    </source>
</evidence>
<feature type="region of interest" description="Disordered" evidence="1">
    <location>
        <begin position="360"/>
        <end position="391"/>
    </location>
</feature>
<dbReference type="Pfam" id="PF08646">
    <property type="entry name" value="Rep_fac-A_C"/>
    <property type="match status" value="1"/>
</dbReference>
<feature type="compositionally biased region" description="Basic residues" evidence="1">
    <location>
        <begin position="374"/>
        <end position="383"/>
    </location>
</feature>
<dbReference type="InterPro" id="IPR012340">
    <property type="entry name" value="NA-bd_OB-fold"/>
</dbReference>
<keyword evidence="4" id="KW-1185">Reference proteome</keyword>
<comment type="caution">
    <text evidence="3">The sequence shown here is derived from an EMBL/GenBank/DDBJ whole genome shotgun (WGS) entry which is preliminary data.</text>
</comment>
<sequence length="391" mass="43157">MMVATSTLTQTVAQHFSSSSDFSFKPRVCLLVKSGADVAHRAKVSTASPLSVCRGTRGPTCKASPGPRCRPKGWRMALDLMRRAFEGKTSVQSHFQYSKLHIDPNLNDVKEFKTRLIGDTPSSSVRIAQVSSQGGSFGVAELRRGTAVVKTIEDVMSLKEEGQVWIVGCIMSINAGENNWCYPACTECEKKVEEGDNGKYKCKKCEIDEAEAELKYKVEVVACDGTGGISLILWDTHGLRDEEYPETLDSMIYRRLLFRIYVKNVHVKGIDNVYSVAAICDDEDIVNMNFPNDFEIGTPITDTDNGCSNEVNEDSGVVTPMQNNEADAILGMMDESITSLKCKSTGKRSAASMKHCANLHQEQEAEGQNSTNRNSRKGMKRGKMQQMDNES</sequence>
<dbReference type="InterPro" id="IPR013955">
    <property type="entry name" value="Rep_factor-A_C"/>
</dbReference>
<evidence type="ECO:0000313" key="3">
    <source>
        <dbReference type="EMBL" id="MED6184664.1"/>
    </source>
</evidence>
<evidence type="ECO:0000256" key="1">
    <source>
        <dbReference type="SAM" id="MobiDB-lite"/>
    </source>
</evidence>
<dbReference type="SUPFAM" id="SSF50249">
    <property type="entry name" value="Nucleic acid-binding proteins"/>
    <property type="match status" value="1"/>
</dbReference>
<proteinExistence type="predicted"/>
<reference evidence="3 4" key="1">
    <citation type="journal article" date="2023" name="Plants (Basel)">
        <title>Bridging the Gap: Combining Genomics and Transcriptomics Approaches to Understand Stylosanthes scabra, an Orphan Legume from the Brazilian Caatinga.</title>
        <authorList>
            <person name="Ferreira-Neto J.R.C."/>
            <person name="da Silva M.D."/>
            <person name="Binneck E."/>
            <person name="de Melo N.F."/>
            <person name="da Silva R.H."/>
            <person name="de Melo A.L.T.M."/>
            <person name="Pandolfi V."/>
            <person name="Bustamante F.O."/>
            <person name="Brasileiro-Vidal A.C."/>
            <person name="Benko-Iseppon A.M."/>
        </authorList>
    </citation>
    <scope>NUCLEOTIDE SEQUENCE [LARGE SCALE GENOMIC DNA]</scope>
    <source>
        <tissue evidence="3">Leaves</tissue>
    </source>
</reference>
<feature type="domain" description="Replication factor A C-terminal" evidence="2">
    <location>
        <begin position="176"/>
        <end position="236"/>
    </location>
</feature>
<name>A0ABU6WH93_9FABA</name>
<dbReference type="EMBL" id="JASCZI010181578">
    <property type="protein sequence ID" value="MED6184664.1"/>
    <property type="molecule type" value="Genomic_DNA"/>
</dbReference>
<protein>
    <recommendedName>
        <fullName evidence="2">Replication factor A C-terminal domain-containing protein</fullName>
    </recommendedName>
</protein>
<evidence type="ECO:0000313" key="4">
    <source>
        <dbReference type="Proteomes" id="UP001341840"/>
    </source>
</evidence>
<organism evidence="3 4">
    <name type="scientific">Stylosanthes scabra</name>
    <dbReference type="NCBI Taxonomy" id="79078"/>
    <lineage>
        <taxon>Eukaryota</taxon>
        <taxon>Viridiplantae</taxon>
        <taxon>Streptophyta</taxon>
        <taxon>Embryophyta</taxon>
        <taxon>Tracheophyta</taxon>
        <taxon>Spermatophyta</taxon>
        <taxon>Magnoliopsida</taxon>
        <taxon>eudicotyledons</taxon>
        <taxon>Gunneridae</taxon>
        <taxon>Pentapetalae</taxon>
        <taxon>rosids</taxon>
        <taxon>fabids</taxon>
        <taxon>Fabales</taxon>
        <taxon>Fabaceae</taxon>
        <taxon>Papilionoideae</taxon>
        <taxon>50 kb inversion clade</taxon>
        <taxon>dalbergioids sensu lato</taxon>
        <taxon>Dalbergieae</taxon>
        <taxon>Pterocarpus clade</taxon>
        <taxon>Stylosanthes</taxon>
    </lineage>
</organism>
<dbReference type="Proteomes" id="UP001341840">
    <property type="component" value="Unassembled WGS sequence"/>
</dbReference>
<gene>
    <name evidence="3" type="ORF">PIB30_049683</name>
</gene>
<dbReference type="Gene3D" id="2.40.50.140">
    <property type="entry name" value="Nucleic acid-binding proteins"/>
    <property type="match status" value="1"/>
</dbReference>
<accession>A0ABU6WH93</accession>